<dbReference type="PROSITE" id="PS50206">
    <property type="entry name" value="RHODANESE_3"/>
    <property type="match status" value="1"/>
</dbReference>
<dbReference type="Pfam" id="PF00581">
    <property type="entry name" value="Rhodanese"/>
    <property type="match status" value="1"/>
</dbReference>
<dbReference type="Pfam" id="PF26341">
    <property type="entry name" value="AAA_SelU"/>
    <property type="match status" value="1"/>
</dbReference>
<organism evidence="3 4">
    <name type="scientific">Algoriphagus halophilus</name>
    <dbReference type="NCBI Taxonomy" id="226505"/>
    <lineage>
        <taxon>Bacteria</taxon>
        <taxon>Pseudomonadati</taxon>
        <taxon>Bacteroidota</taxon>
        <taxon>Cytophagia</taxon>
        <taxon>Cytophagales</taxon>
        <taxon>Cyclobacteriaceae</taxon>
        <taxon>Algoriphagus</taxon>
    </lineage>
</organism>
<evidence type="ECO:0000256" key="1">
    <source>
        <dbReference type="ARBA" id="ARBA00023266"/>
    </source>
</evidence>
<keyword evidence="4" id="KW-1185">Reference proteome</keyword>
<evidence type="ECO:0000313" key="4">
    <source>
        <dbReference type="Proteomes" id="UP000185221"/>
    </source>
</evidence>
<dbReference type="InterPro" id="IPR036873">
    <property type="entry name" value="Rhodanese-like_dom_sf"/>
</dbReference>
<dbReference type="RefSeq" id="WP_074225262.1">
    <property type="nucleotide sequence ID" value="NZ_FSRC01000002.1"/>
</dbReference>
<dbReference type="NCBIfam" id="TIGR03167">
    <property type="entry name" value="tRNA_sel_U_synt"/>
    <property type="match status" value="1"/>
</dbReference>
<dbReference type="EMBL" id="FSRC01000002">
    <property type="protein sequence ID" value="SIN94161.1"/>
    <property type="molecule type" value="Genomic_DNA"/>
</dbReference>
<dbReference type="OrthoDB" id="9808735at2"/>
<dbReference type="NCBIfam" id="NF008752">
    <property type="entry name" value="PRK11784.1-4"/>
    <property type="match status" value="1"/>
</dbReference>
<name>A0A1N6FFU0_9BACT</name>
<accession>A0A1N6FFU0</accession>
<protein>
    <submittedName>
        <fullName evidence="3">tRNA 2-selenouridine synthase</fullName>
    </submittedName>
</protein>
<dbReference type="InterPro" id="IPR001763">
    <property type="entry name" value="Rhodanese-like_dom"/>
</dbReference>
<dbReference type="SUPFAM" id="SSF52821">
    <property type="entry name" value="Rhodanese/Cell cycle control phosphatase"/>
    <property type="match status" value="1"/>
</dbReference>
<dbReference type="InterPro" id="IPR017582">
    <property type="entry name" value="SelU"/>
</dbReference>
<dbReference type="PANTHER" id="PTHR30401">
    <property type="entry name" value="TRNA 2-SELENOURIDINE SYNTHASE"/>
    <property type="match status" value="1"/>
</dbReference>
<dbReference type="InterPro" id="IPR058840">
    <property type="entry name" value="AAA_SelU"/>
</dbReference>
<dbReference type="Gene3D" id="3.40.250.10">
    <property type="entry name" value="Rhodanese-like domain"/>
    <property type="match status" value="1"/>
</dbReference>
<dbReference type="NCBIfam" id="NF008750">
    <property type="entry name" value="PRK11784.1-2"/>
    <property type="match status" value="1"/>
</dbReference>
<dbReference type="PANTHER" id="PTHR30401:SF0">
    <property type="entry name" value="TRNA 2-SELENOURIDINE SYNTHASE"/>
    <property type="match status" value="1"/>
</dbReference>
<dbReference type="AlphaFoldDB" id="A0A1N6FFU0"/>
<proteinExistence type="predicted"/>
<gene>
    <name evidence="3" type="ORF">SAMN05444394_2419</name>
</gene>
<dbReference type="STRING" id="226505.SAMN05444394_2419"/>
<evidence type="ECO:0000259" key="2">
    <source>
        <dbReference type="PROSITE" id="PS50206"/>
    </source>
</evidence>
<dbReference type="Proteomes" id="UP000185221">
    <property type="component" value="Unassembled WGS sequence"/>
</dbReference>
<dbReference type="GO" id="GO:0002098">
    <property type="term" value="P:tRNA wobble uridine modification"/>
    <property type="evidence" value="ECO:0007669"/>
    <property type="project" value="InterPro"/>
</dbReference>
<evidence type="ECO:0000313" key="3">
    <source>
        <dbReference type="EMBL" id="SIN94161.1"/>
    </source>
</evidence>
<dbReference type="GO" id="GO:0043828">
    <property type="term" value="F:tRNA 2-selenouridine synthase activity"/>
    <property type="evidence" value="ECO:0007669"/>
    <property type="project" value="InterPro"/>
</dbReference>
<reference evidence="4" key="1">
    <citation type="submission" date="2016-11" db="EMBL/GenBank/DDBJ databases">
        <authorList>
            <person name="Varghese N."/>
            <person name="Submissions S."/>
        </authorList>
    </citation>
    <scope>NUCLEOTIDE SEQUENCE [LARGE SCALE GENOMIC DNA]</scope>
    <source>
        <strain evidence="4">DSM 15292</strain>
    </source>
</reference>
<sequence>MNEHLISLDELWELRGQIPIVDARSENEFQQSHIPGSINLPILTNEERIRVGTLYKKEGSLKATIEGFKLVGPRFYRIQNTAVENFPEKKVLIYCWRGGMRSQILSWLLSMIGFQVYRLVGGYKAYRTFTFQLVRRDWNLLVLGGKTGVGKTRLLNVLTSYGEQILDLEAIANHRGSAFGGIGQKPQPSVEQFENLMAEELRQKDPNQVIWLENESQRIGKIIINDKFFECMESAPLIDIKKSEEERIGLIKEIYSTLPKEELIAAVTRLKKKLGGLRTTQAIEDIINDQHESWISNMLIYYDKSYQFDLDKHNPKTIQTLDLTGLDIEKSCQLLINIKNLLNGKQINPAH</sequence>
<dbReference type="SMART" id="SM00450">
    <property type="entry name" value="RHOD"/>
    <property type="match status" value="1"/>
</dbReference>
<keyword evidence="1" id="KW-0711">Selenium</keyword>
<feature type="domain" description="Rhodanese" evidence="2">
    <location>
        <begin position="14"/>
        <end position="135"/>
    </location>
</feature>